<dbReference type="Proteomes" id="UP001160148">
    <property type="component" value="Unassembled WGS sequence"/>
</dbReference>
<sequence length="107" mass="12106">MDNFQENNIISTDLDLCINAEQHIADINDIHLTPNKLALLQTVGDTVESARCLQSALQPSVQRRKPGRFEITGKNVVRVENNTTMQVVSSRNKNVVMHYGRVFLWNA</sequence>
<proteinExistence type="predicted"/>
<name>A0AAV0Y3X8_9HEMI</name>
<accession>A0AAV0Y3X8</accession>
<comment type="caution">
    <text evidence="1">The sequence shown here is derived from an EMBL/GenBank/DDBJ whole genome shotgun (WGS) entry which is preliminary data.</text>
</comment>
<dbReference type="AlphaFoldDB" id="A0AAV0Y3X8"/>
<gene>
    <name evidence="1" type="ORF">MEUPH1_LOCUS29053</name>
</gene>
<protein>
    <submittedName>
        <fullName evidence="1">Uncharacterized protein</fullName>
    </submittedName>
</protein>
<evidence type="ECO:0000313" key="2">
    <source>
        <dbReference type="Proteomes" id="UP001160148"/>
    </source>
</evidence>
<dbReference type="EMBL" id="CARXXK010001349">
    <property type="protein sequence ID" value="CAI6375575.1"/>
    <property type="molecule type" value="Genomic_DNA"/>
</dbReference>
<reference evidence="1 2" key="1">
    <citation type="submission" date="2023-01" db="EMBL/GenBank/DDBJ databases">
        <authorList>
            <person name="Whitehead M."/>
        </authorList>
    </citation>
    <scope>NUCLEOTIDE SEQUENCE [LARGE SCALE GENOMIC DNA]</scope>
</reference>
<evidence type="ECO:0000313" key="1">
    <source>
        <dbReference type="EMBL" id="CAI6375575.1"/>
    </source>
</evidence>
<keyword evidence="2" id="KW-1185">Reference proteome</keyword>
<organism evidence="1 2">
    <name type="scientific">Macrosiphum euphorbiae</name>
    <name type="common">potato aphid</name>
    <dbReference type="NCBI Taxonomy" id="13131"/>
    <lineage>
        <taxon>Eukaryota</taxon>
        <taxon>Metazoa</taxon>
        <taxon>Ecdysozoa</taxon>
        <taxon>Arthropoda</taxon>
        <taxon>Hexapoda</taxon>
        <taxon>Insecta</taxon>
        <taxon>Pterygota</taxon>
        <taxon>Neoptera</taxon>
        <taxon>Paraneoptera</taxon>
        <taxon>Hemiptera</taxon>
        <taxon>Sternorrhyncha</taxon>
        <taxon>Aphidomorpha</taxon>
        <taxon>Aphidoidea</taxon>
        <taxon>Aphididae</taxon>
        <taxon>Macrosiphini</taxon>
        <taxon>Macrosiphum</taxon>
    </lineage>
</organism>